<dbReference type="InterPro" id="IPR051393">
    <property type="entry name" value="ABC_transporter_permease"/>
</dbReference>
<name>A0ABN2XMI4_9ACTN</name>
<dbReference type="PANTHER" id="PTHR30193">
    <property type="entry name" value="ABC TRANSPORTER PERMEASE PROTEIN"/>
    <property type="match status" value="1"/>
</dbReference>
<dbReference type="PROSITE" id="PS50928">
    <property type="entry name" value="ABC_TM1"/>
    <property type="match status" value="1"/>
</dbReference>
<dbReference type="PANTHER" id="PTHR30193:SF41">
    <property type="entry name" value="DIACETYLCHITOBIOSE UPTAKE SYSTEM PERMEASE PROTEIN NGCF"/>
    <property type="match status" value="1"/>
</dbReference>
<dbReference type="Proteomes" id="UP001500443">
    <property type="component" value="Unassembled WGS sequence"/>
</dbReference>
<feature type="region of interest" description="Disordered" evidence="8">
    <location>
        <begin position="1"/>
        <end position="25"/>
    </location>
</feature>
<feature type="transmembrane region" description="Helical" evidence="7">
    <location>
        <begin position="258"/>
        <end position="279"/>
    </location>
</feature>
<protein>
    <submittedName>
        <fullName evidence="10">Sugar ABC transporter permease</fullName>
    </submittedName>
</protein>
<dbReference type="EMBL" id="BAAAPF010000017">
    <property type="protein sequence ID" value="GAA2112885.1"/>
    <property type="molecule type" value="Genomic_DNA"/>
</dbReference>
<keyword evidence="5 7" id="KW-1133">Transmembrane helix</keyword>
<evidence type="ECO:0000259" key="9">
    <source>
        <dbReference type="PROSITE" id="PS50928"/>
    </source>
</evidence>
<dbReference type="SUPFAM" id="SSF161098">
    <property type="entry name" value="MetI-like"/>
    <property type="match status" value="1"/>
</dbReference>
<feature type="transmembrane region" description="Helical" evidence="7">
    <location>
        <begin position="147"/>
        <end position="167"/>
    </location>
</feature>
<evidence type="ECO:0000256" key="1">
    <source>
        <dbReference type="ARBA" id="ARBA00004651"/>
    </source>
</evidence>
<sequence length="338" mass="36795">MKVDDPAVTRTARRSAGSPKAGAGGFRSSPRYRTYVKYRFVFGFLAIPFGLYAVFVISPFVQTFYYSFTDWSGLSSDFNVVGFDNFTRLMDDERFWAAVRNNLILALAVPLVTLSLGLFFAFMINVGGRGRKGEAVTGVAGAKAYKILYFFPQALSIAVIAALWGYIFTPGIGVLEAILPASLSPENGWLGERRFALFAVMIVMCWAMVGFFVVLFSAAIGQIPKEINESALLDGAGRARTFFSITLPLIRDTVQTGWVYMGIMALGAESFAVVNIITIGPGGPDDSTQVLGVYLWQTGFTQAQAGRGAAMGVCLFILTMLLAVAALSVGRRRDRIEY</sequence>
<comment type="caution">
    <text evidence="10">The sequence shown here is derived from an EMBL/GenBank/DDBJ whole genome shotgun (WGS) entry which is preliminary data.</text>
</comment>
<keyword evidence="3" id="KW-1003">Cell membrane</keyword>
<keyword evidence="4 7" id="KW-0812">Transmembrane</keyword>
<evidence type="ECO:0000256" key="6">
    <source>
        <dbReference type="ARBA" id="ARBA00023136"/>
    </source>
</evidence>
<evidence type="ECO:0000256" key="4">
    <source>
        <dbReference type="ARBA" id="ARBA00022692"/>
    </source>
</evidence>
<dbReference type="InterPro" id="IPR035906">
    <property type="entry name" value="MetI-like_sf"/>
</dbReference>
<evidence type="ECO:0000256" key="5">
    <source>
        <dbReference type="ARBA" id="ARBA00022989"/>
    </source>
</evidence>
<evidence type="ECO:0000256" key="8">
    <source>
        <dbReference type="SAM" id="MobiDB-lite"/>
    </source>
</evidence>
<accession>A0ABN2XMI4</accession>
<feature type="transmembrane region" description="Helical" evidence="7">
    <location>
        <begin position="103"/>
        <end position="126"/>
    </location>
</feature>
<evidence type="ECO:0000256" key="3">
    <source>
        <dbReference type="ARBA" id="ARBA00022475"/>
    </source>
</evidence>
<reference evidence="10 11" key="1">
    <citation type="journal article" date="2019" name="Int. J. Syst. Evol. Microbiol.">
        <title>The Global Catalogue of Microorganisms (GCM) 10K type strain sequencing project: providing services to taxonomists for standard genome sequencing and annotation.</title>
        <authorList>
            <consortium name="The Broad Institute Genomics Platform"/>
            <consortium name="The Broad Institute Genome Sequencing Center for Infectious Disease"/>
            <person name="Wu L."/>
            <person name="Ma J."/>
        </authorList>
    </citation>
    <scope>NUCLEOTIDE SEQUENCE [LARGE SCALE GENOMIC DNA]</scope>
    <source>
        <strain evidence="10 11">JCM 15481</strain>
    </source>
</reference>
<keyword evidence="2 7" id="KW-0813">Transport</keyword>
<feature type="transmembrane region" description="Helical" evidence="7">
    <location>
        <begin position="195"/>
        <end position="220"/>
    </location>
</feature>
<dbReference type="InterPro" id="IPR000515">
    <property type="entry name" value="MetI-like"/>
</dbReference>
<evidence type="ECO:0000313" key="10">
    <source>
        <dbReference type="EMBL" id="GAA2112885.1"/>
    </source>
</evidence>
<proteinExistence type="inferred from homology"/>
<dbReference type="Gene3D" id="1.10.3720.10">
    <property type="entry name" value="MetI-like"/>
    <property type="match status" value="1"/>
</dbReference>
<feature type="domain" description="ABC transmembrane type-1" evidence="9">
    <location>
        <begin position="99"/>
        <end position="326"/>
    </location>
</feature>
<comment type="subcellular location">
    <subcellularLocation>
        <location evidence="1 7">Cell membrane</location>
        <topology evidence="1 7">Multi-pass membrane protein</topology>
    </subcellularLocation>
</comment>
<feature type="transmembrane region" description="Helical" evidence="7">
    <location>
        <begin position="40"/>
        <end position="61"/>
    </location>
</feature>
<gene>
    <name evidence="10" type="ORF">GCM10009802_11310</name>
</gene>
<keyword evidence="6 7" id="KW-0472">Membrane</keyword>
<organism evidence="10 11">
    <name type="scientific">Streptomyces synnematoformans</name>
    <dbReference type="NCBI Taxonomy" id="415721"/>
    <lineage>
        <taxon>Bacteria</taxon>
        <taxon>Bacillati</taxon>
        <taxon>Actinomycetota</taxon>
        <taxon>Actinomycetes</taxon>
        <taxon>Kitasatosporales</taxon>
        <taxon>Streptomycetaceae</taxon>
        <taxon>Streptomyces</taxon>
    </lineage>
</organism>
<dbReference type="Pfam" id="PF00528">
    <property type="entry name" value="BPD_transp_1"/>
    <property type="match status" value="1"/>
</dbReference>
<feature type="transmembrane region" description="Helical" evidence="7">
    <location>
        <begin position="309"/>
        <end position="329"/>
    </location>
</feature>
<evidence type="ECO:0000256" key="7">
    <source>
        <dbReference type="RuleBase" id="RU363032"/>
    </source>
</evidence>
<evidence type="ECO:0000313" key="11">
    <source>
        <dbReference type="Proteomes" id="UP001500443"/>
    </source>
</evidence>
<dbReference type="CDD" id="cd06261">
    <property type="entry name" value="TM_PBP2"/>
    <property type="match status" value="1"/>
</dbReference>
<keyword evidence="11" id="KW-1185">Reference proteome</keyword>
<evidence type="ECO:0000256" key="2">
    <source>
        <dbReference type="ARBA" id="ARBA00022448"/>
    </source>
</evidence>
<comment type="similarity">
    <text evidence="7">Belongs to the binding-protein-dependent transport system permease family.</text>
</comment>